<dbReference type="Proteomes" id="UP000445000">
    <property type="component" value="Unassembled WGS sequence"/>
</dbReference>
<keyword evidence="3" id="KW-1185">Reference proteome</keyword>
<protein>
    <recommendedName>
        <fullName evidence="4">Lipoprotein</fullName>
    </recommendedName>
</protein>
<feature type="signal peptide" evidence="1">
    <location>
        <begin position="1"/>
        <end position="20"/>
    </location>
</feature>
<gene>
    <name evidence="2" type="ORF">GCM10011487_15910</name>
</gene>
<keyword evidence="1" id="KW-0732">Signal</keyword>
<evidence type="ECO:0000313" key="2">
    <source>
        <dbReference type="EMBL" id="GFE79591.1"/>
    </source>
</evidence>
<evidence type="ECO:0000313" key="3">
    <source>
        <dbReference type="Proteomes" id="UP000445000"/>
    </source>
</evidence>
<reference evidence="3" key="1">
    <citation type="submission" date="2020-01" db="EMBL/GenBank/DDBJ databases">
        <title>'Steroidobacter agaridevorans' sp. nov., agar-degrading bacteria isolated from rhizosphere soils.</title>
        <authorList>
            <person name="Ikenaga M."/>
            <person name="Kataoka M."/>
            <person name="Murouchi A."/>
            <person name="Katsuragi S."/>
            <person name="Sakai M."/>
        </authorList>
    </citation>
    <scope>NUCLEOTIDE SEQUENCE [LARGE SCALE GENOMIC DNA]</scope>
    <source>
        <strain evidence="3">YU21-B</strain>
    </source>
</reference>
<accession>A0A829Y9J0</accession>
<dbReference type="AlphaFoldDB" id="A0A829Y9J0"/>
<dbReference type="PROSITE" id="PS51257">
    <property type="entry name" value="PROKAR_LIPOPROTEIN"/>
    <property type="match status" value="1"/>
</dbReference>
<feature type="chain" id="PRO_5032451463" description="Lipoprotein" evidence="1">
    <location>
        <begin position="21"/>
        <end position="139"/>
    </location>
</feature>
<comment type="caution">
    <text evidence="2">The sequence shown here is derived from an EMBL/GenBank/DDBJ whole genome shotgun (WGS) entry which is preliminary data.</text>
</comment>
<organism evidence="2 3">
    <name type="scientific">Steroidobacter agaridevorans</name>
    <dbReference type="NCBI Taxonomy" id="2695856"/>
    <lineage>
        <taxon>Bacteria</taxon>
        <taxon>Pseudomonadati</taxon>
        <taxon>Pseudomonadota</taxon>
        <taxon>Gammaproteobacteria</taxon>
        <taxon>Steroidobacterales</taxon>
        <taxon>Steroidobacteraceae</taxon>
        <taxon>Steroidobacter</taxon>
    </lineage>
</organism>
<evidence type="ECO:0008006" key="4">
    <source>
        <dbReference type="Google" id="ProtNLM"/>
    </source>
</evidence>
<dbReference type="EMBL" id="BLJN01000001">
    <property type="protein sequence ID" value="GFE79591.1"/>
    <property type="molecule type" value="Genomic_DNA"/>
</dbReference>
<proteinExistence type="predicted"/>
<sequence length="139" mass="14817">MLRRFALLFPLLLAGCAVYEAPKLPTDQLATLSFEQKPSGLFATGSVALAKIDGKAPSGSTWILRHRSPISVAPGKHTIELSYVVGIANGIMSLWFVAEPGTAYVVRGDSAGYTFRLWIAEERTGRPVGGIVGSSDEPV</sequence>
<evidence type="ECO:0000256" key="1">
    <source>
        <dbReference type="SAM" id="SignalP"/>
    </source>
</evidence>
<name>A0A829Y9J0_9GAMM</name>